<keyword evidence="4 8" id="KW-0812">Transmembrane</keyword>
<keyword evidence="6 8" id="KW-0472">Membrane</keyword>
<accession>J8TRZ4</accession>
<comment type="catalytic activity">
    <reaction evidence="7">
        <text>myo-inositol(out) + H(+)(out) = myo-inositol(in) + H(+)(in)</text>
        <dbReference type="Rhea" id="RHEA:60364"/>
        <dbReference type="ChEBI" id="CHEBI:15378"/>
        <dbReference type="ChEBI" id="CHEBI:17268"/>
    </reaction>
</comment>
<evidence type="ECO:0000256" key="5">
    <source>
        <dbReference type="ARBA" id="ARBA00022989"/>
    </source>
</evidence>
<dbReference type="GO" id="GO:0016020">
    <property type="term" value="C:membrane"/>
    <property type="evidence" value="ECO:0007669"/>
    <property type="project" value="UniProtKB-SubCell"/>
</dbReference>
<dbReference type="PANTHER" id="PTHR48022:SF68">
    <property type="entry name" value="MAJOR FACILITATOR SUPERFAMILY (MFS) PROFILE DOMAIN-CONTAINING PROTEIN-RELATED"/>
    <property type="match status" value="1"/>
</dbReference>
<dbReference type="Pfam" id="PF00083">
    <property type="entry name" value="Sugar_tr"/>
    <property type="match status" value="1"/>
</dbReference>
<dbReference type="GeneID" id="25983535"/>
<feature type="transmembrane region" description="Helical" evidence="8">
    <location>
        <begin position="200"/>
        <end position="226"/>
    </location>
</feature>
<dbReference type="EMBL" id="ALBS01000009">
    <property type="protein sequence ID" value="EJT53014.1"/>
    <property type="molecule type" value="Genomic_DNA"/>
</dbReference>
<evidence type="ECO:0000313" key="10">
    <source>
        <dbReference type="EMBL" id="EJT53014.1"/>
    </source>
</evidence>
<evidence type="ECO:0000256" key="6">
    <source>
        <dbReference type="ARBA" id="ARBA00023136"/>
    </source>
</evidence>
<feature type="transmembrane region" description="Helical" evidence="8">
    <location>
        <begin position="63"/>
        <end position="81"/>
    </location>
</feature>
<reference evidence="10 11" key="1">
    <citation type="journal article" date="2012" name="Eukaryot. Cell">
        <title>Draft genome sequence of CBS 2479, the standard type strain of Trichosporon asahii.</title>
        <authorList>
            <person name="Yang R.Y."/>
            <person name="Li H.T."/>
            <person name="Zhu H."/>
            <person name="Zhou G.P."/>
            <person name="Wang M."/>
            <person name="Wang L."/>
        </authorList>
    </citation>
    <scope>NUCLEOTIDE SEQUENCE [LARGE SCALE GENOMIC DNA]</scope>
    <source>
        <strain evidence="11">ATCC 90039 / CBS 2479 / JCM 2466 / KCTC 7840 / NCYC 2677 / UAMH 7654</strain>
    </source>
</reference>
<dbReference type="InterPro" id="IPR003663">
    <property type="entry name" value="Sugar/inositol_transpt"/>
</dbReference>
<comment type="subcellular location">
    <subcellularLocation>
        <location evidence="1">Membrane</location>
        <topology evidence="1">Multi-pass membrane protein</topology>
    </subcellularLocation>
</comment>
<comment type="similarity">
    <text evidence="2">Belongs to the major facilitator superfamily. Sugar transporter (TC 2.A.1.1) family.</text>
</comment>
<organism evidence="10 11">
    <name type="scientific">Trichosporon asahii var. asahii (strain ATCC 90039 / CBS 2479 / JCM 2466 / KCTC 7840 / NBRC 103889/ NCYC 2677 / UAMH 7654)</name>
    <name type="common">Yeast</name>
    <dbReference type="NCBI Taxonomy" id="1186058"/>
    <lineage>
        <taxon>Eukaryota</taxon>
        <taxon>Fungi</taxon>
        <taxon>Dikarya</taxon>
        <taxon>Basidiomycota</taxon>
        <taxon>Agaricomycotina</taxon>
        <taxon>Tremellomycetes</taxon>
        <taxon>Trichosporonales</taxon>
        <taxon>Trichosporonaceae</taxon>
        <taxon>Trichosporon</taxon>
    </lineage>
</organism>
<dbReference type="InterPro" id="IPR036259">
    <property type="entry name" value="MFS_trans_sf"/>
</dbReference>
<feature type="transmembrane region" description="Helical" evidence="8">
    <location>
        <begin position="246"/>
        <end position="265"/>
    </location>
</feature>
<feature type="transmembrane region" description="Helical" evidence="8">
    <location>
        <begin position="145"/>
        <end position="165"/>
    </location>
</feature>
<dbReference type="InterPro" id="IPR020846">
    <property type="entry name" value="MFS_dom"/>
</dbReference>
<evidence type="ECO:0000313" key="11">
    <source>
        <dbReference type="Proteomes" id="UP000002748"/>
    </source>
</evidence>
<dbReference type="InterPro" id="IPR005828">
    <property type="entry name" value="MFS_sugar_transport-like"/>
</dbReference>
<evidence type="ECO:0000256" key="7">
    <source>
        <dbReference type="ARBA" id="ARBA00049119"/>
    </source>
</evidence>
<dbReference type="Proteomes" id="UP000002748">
    <property type="component" value="Unassembled WGS sequence"/>
</dbReference>
<keyword evidence="5 8" id="KW-1133">Transmembrane helix</keyword>
<dbReference type="PRINTS" id="PR00171">
    <property type="entry name" value="SUGRTRNSPORT"/>
</dbReference>
<dbReference type="PANTHER" id="PTHR48022">
    <property type="entry name" value="PLASTIDIC GLUCOSE TRANSPORTER 4"/>
    <property type="match status" value="1"/>
</dbReference>
<evidence type="ECO:0000256" key="1">
    <source>
        <dbReference type="ARBA" id="ARBA00004141"/>
    </source>
</evidence>
<proteinExistence type="inferred from homology"/>
<evidence type="ECO:0000256" key="4">
    <source>
        <dbReference type="ARBA" id="ARBA00022692"/>
    </source>
</evidence>
<dbReference type="InterPro" id="IPR050360">
    <property type="entry name" value="MFS_Sugar_Transporters"/>
</dbReference>
<dbReference type="AlphaFoldDB" id="J8TRZ4"/>
<keyword evidence="10" id="KW-0762">Sugar transport</keyword>
<gene>
    <name evidence="10" type="ORF">A1Q1_00021</name>
</gene>
<dbReference type="HOGENOM" id="CLU_001265_30_2_1"/>
<keyword evidence="3" id="KW-0813">Transport</keyword>
<dbReference type="PROSITE" id="PS50850">
    <property type="entry name" value="MFS"/>
    <property type="match status" value="1"/>
</dbReference>
<dbReference type="OrthoDB" id="2544694at2759"/>
<dbReference type="KEGG" id="tasa:A1Q1_00021"/>
<evidence type="ECO:0000256" key="3">
    <source>
        <dbReference type="ARBA" id="ARBA00022448"/>
    </source>
</evidence>
<comment type="caution">
    <text evidence="10">The sequence shown here is derived from an EMBL/GenBank/DDBJ whole genome shotgun (WGS) entry which is preliminary data.</text>
</comment>
<dbReference type="RefSeq" id="XP_014184337.1">
    <property type="nucleotide sequence ID" value="XM_014328862.1"/>
</dbReference>
<dbReference type="VEuPathDB" id="FungiDB:A1Q1_00021"/>
<evidence type="ECO:0000256" key="8">
    <source>
        <dbReference type="SAM" id="Phobius"/>
    </source>
</evidence>
<dbReference type="PROSITE" id="PS00217">
    <property type="entry name" value="SUGAR_TRANSPORT_2"/>
    <property type="match status" value="1"/>
</dbReference>
<evidence type="ECO:0000256" key="2">
    <source>
        <dbReference type="ARBA" id="ARBA00010992"/>
    </source>
</evidence>
<name>J8TRZ4_TRIAS</name>
<dbReference type="InterPro" id="IPR005829">
    <property type="entry name" value="Sugar_transporter_CS"/>
</dbReference>
<feature type="domain" description="Major facilitator superfamily (MFS) profile" evidence="9">
    <location>
        <begin position="68"/>
        <end position="353"/>
    </location>
</feature>
<evidence type="ECO:0000259" key="9">
    <source>
        <dbReference type="PROSITE" id="PS50850"/>
    </source>
</evidence>
<protein>
    <submittedName>
        <fullName evidence="10">Sugar transporter</fullName>
    </submittedName>
</protein>
<dbReference type="GO" id="GO:0005351">
    <property type="term" value="F:carbohydrate:proton symporter activity"/>
    <property type="evidence" value="ECO:0007669"/>
    <property type="project" value="TreeGrafter"/>
</dbReference>
<sequence length="353" mass="38169">MSAPPVTEKTSYEAHKAHTDHIDDHAAMAHNTTGGADSPGVTTPDIDFDKAASYKPSKLTGKGLGFMVTFVAGTGFTLFGYDQGVLSGLMTLVPFMQEFPQAAVPWGNDKLENYGMTPHANAATLQSFMVAIYELGCMAGALSNLGGVIMTIGAIIQCAAVDYAMMLVSRVITGIGNGLLTSTVPAYQSECARPEKRGPLVLFSGSLITFGIMISYWINLGFYFVAPNQNFTGPNPKGGSSASWRFPIAFQIFFAVLMIGCLYGFRLPESPRWLVAHGRHEEALAVLAALEGTTVDDPEVRMTHRAIIDAVSQERFSFKSLFTGGRTQNFRRTILGMLSQMFQQISGINLVTY</sequence>
<dbReference type="SUPFAM" id="SSF103473">
    <property type="entry name" value="MFS general substrate transporter"/>
    <property type="match status" value="1"/>
</dbReference>
<dbReference type="Gene3D" id="1.20.1250.20">
    <property type="entry name" value="MFS general substrate transporter like domains"/>
    <property type="match status" value="1"/>
</dbReference>